<dbReference type="InterPro" id="IPR033479">
    <property type="entry name" value="dCache_1"/>
</dbReference>
<evidence type="ECO:0000256" key="6">
    <source>
        <dbReference type="SAM" id="Phobius"/>
    </source>
</evidence>
<accession>A0A7X2H330</accession>
<dbReference type="EMBL" id="WJXB01000002">
    <property type="protein sequence ID" value="MRN52662.1"/>
    <property type="molecule type" value="Genomic_DNA"/>
</dbReference>
<gene>
    <name evidence="8" type="ORF">GJB61_06580</name>
</gene>
<keyword evidence="2" id="KW-1003">Cell membrane</keyword>
<dbReference type="AlphaFoldDB" id="A0A7X2H330"/>
<dbReference type="GO" id="GO:0005886">
    <property type="term" value="C:plasma membrane"/>
    <property type="evidence" value="ECO:0007669"/>
    <property type="project" value="UniProtKB-SubCell"/>
</dbReference>
<dbReference type="CDD" id="cd01949">
    <property type="entry name" value="GGDEF"/>
    <property type="match status" value="1"/>
</dbReference>
<evidence type="ECO:0000256" key="4">
    <source>
        <dbReference type="ARBA" id="ARBA00022989"/>
    </source>
</evidence>
<keyword evidence="9" id="KW-1185">Reference proteome</keyword>
<dbReference type="Pfam" id="PF00990">
    <property type="entry name" value="GGDEF"/>
    <property type="match status" value="1"/>
</dbReference>
<evidence type="ECO:0000256" key="2">
    <source>
        <dbReference type="ARBA" id="ARBA00022475"/>
    </source>
</evidence>
<dbReference type="InterPro" id="IPR029787">
    <property type="entry name" value="Nucleotide_cyclase"/>
</dbReference>
<keyword evidence="3 6" id="KW-0812">Transmembrane</keyword>
<dbReference type="SMART" id="SM00267">
    <property type="entry name" value="GGDEF"/>
    <property type="match status" value="1"/>
</dbReference>
<proteinExistence type="predicted"/>
<protein>
    <submittedName>
        <fullName evidence="8">Diguanylate cyclase</fullName>
    </submittedName>
</protein>
<feature type="domain" description="GGDEF" evidence="7">
    <location>
        <begin position="400"/>
        <end position="529"/>
    </location>
</feature>
<dbReference type="PROSITE" id="PS50887">
    <property type="entry name" value="GGDEF"/>
    <property type="match status" value="1"/>
</dbReference>
<name>A0A7X2H330_9BACL</name>
<dbReference type="SUPFAM" id="SSF55073">
    <property type="entry name" value="Nucleotide cyclase"/>
    <property type="match status" value="1"/>
</dbReference>
<dbReference type="SUPFAM" id="SSF103190">
    <property type="entry name" value="Sensory domain-like"/>
    <property type="match status" value="2"/>
</dbReference>
<dbReference type="NCBIfam" id="TIGR00254">
    <property type="entry name" value="GGDEF"/>
    <property type="match status" value="1"/>
</dbReference>
<comment type="caution">
    <text evidence="8">The sequence shown here is derived from an EMBL/GenBank/DDBJ whole genome shotgun (WGS) entry which is preliminary data.</text>
</comment>
<evidence type="ECO:0000259" key="7">
    <source>
        <dbReference type="PROSITE" id="PS50887"/>
    </source>
</evidence>
<dbReference type="Gene3D" id="3.30.70.270">
    <property type="match status" value="1"/>
</dbReference>
<dbReference type="GO" id="GO:0052621">
    <property type="term" value="F:diguanylate cyclase activity"/>
    <property type="evidence" value="ECO:0007669"/>
    <property type="project" value="TreeGrafter"/>
</dbReference>
<evidence type="ECO:0000256" key="1">
    <source>
        <dbReference type="ARBA" id="ARBA00004651"/>
    </source>
</evidence>
<evidence type="ECO:0000313" key="8">
    <source>
        <dbReference type="EMBL" id="MRN52662.1"/>
    </source>
</evidence>
<organism evidence="8 9">
    <name type="scientific">Paenibacillus monticola</name>
    <dbReference type="NCBI Taxonomy" id="2666075"/>
    <lineage>
        <taxon>Bacteria</taxon>
        <taxon>Bacillati</taxon>
        <taxon>Bacillota</taxon>
        <taxon>Bacilli</taxon>
        <taxon>Bacillales</taxon>
        <taxon>Paenibacillaceae</taxon>
        <taxon>Paenibacillus</taxon>
    </lineage>
</organism>
<dbReference type="Proteomes" id="UP000463051">
    <property type="component" value="Unassembled WGS sequence"/>
</dbReference>
<keyword evidence="4 6" id="KW-1133">Transmembrane helix</keyword>
<feature type="transmembrane region" description="Helical" evidence="6">
    <location>
        <begin position="295"/>
        <end position="314"/>
    </location>
</feature>
<keyword evidence="5 6" id="KW-0472">Membrane</keyword>
<dbReference type="CDD" id="cd12912">
    <property type="entry name" value="PDC2_MCP_like"/>
    <property type="match status" value="1"/>
</dbReference>
<evidence type="ECO:0000256" key="3">
    <source>
        <dbReference type="ARBA" id="ARBA00022692"/>
    </source>
</evidence>
<dbReference type="InterPro" id="IPR029151">
    <property type="entry name" value="Sensor-like_sf"/>
</dbReference>
<evidence type="ECO:0000313" key="9">
    <source>
        <dbReference type="Proteomes" id="UP000463051"/>
    </source>
</evidence>
<dbReference type="InterPro" id="IPR000160">
    <property type="entry name" value="GGDEF_dom"/>
</dbReference>
<sequence>MPMLKKMRTGRKRKLGLTALLTGLVTLVVVLTSTILLVASYQSKKESLIETTLHLNYSNASRMSQTVDSLFRSMQASLKYSANEFSDVEAMQANEIDDNLELMRNSSNYFNSIALINADGLILNTAPESVGMAGQYISSKKGKEALQKQLPYLSKAATVPGTGRLILFMSEPVFNPEGLYLGVVGGTLYLHENNVLNMIIGNSAIDDSGSYYFIVGSDGHLLFHPDKARIGEDISSNPVVQRLLRGYSGQQQVFTIKGVPMLAGYASVPTNGWGVVVVSPTHIIQEQLLSHLKKVLWYTAIPFFCLFFGVIILARRLARPFVYLADLVNKLGKEKVELSEIKPHWNREADLLNRAVLLALRDVQSEKDQLTQEAMTDILTGLMNRRKLEQKMKEWIEEKIPFSLITMDVDKFKFVNDTYGHLAGDEVLKQVAGIITASVRPDDICSRYGGEEFIILLSRTRAVDAYIVAERIRQTLEKSDVPTAMRVTVSQGIAHFPSHAKSREELLHRADRALYSAKHQGRNKTIIAD</sequence>
<dbReference type="InterPro" id="IPR043128">
    <property type="entry name" value="Rev_trsase/Diguanyl_cyclase"/>
</dbReference>
<dbReference type="CDD" id="cd12914">
    <property type="entry name" value="PDC1_DGC_like"/>
    <property type="match status" value="1"/>
</dbReference>
<dbReference type="Gene3D" id="3.30.450.20">
    <property type="entry name" value="PAS domain"/>
    <property type="match status" value="1"/>
</dbReference>
<reference evidence="8 9" key="1">
    <citation type="submission" date="2019-11" db="EMBL/GenBank/DDBJ databases">
        <title>Paenibacillus monticola sp. nov., a novel PGPR strain isolated from mountain sample in China.</title>
        <authorList>
            <person name="Zhao Q."/>
            <person name="Li H.-P."/>
            <person name="Zhang J.-L."/>
        </authorList>
    </citation>
    <scope>NUCLEOTIDE SEQUENCE [LARGE SCALE GENOMIC DNA]</scope>
    <source>
        <strain evidence="8 9">LC-T2</strain>
    </source>
</reference>
<dbReference type="FunFam" id="3.30.70.270:FF:000001">
    <property type="entry name" value="Diguanylate cyclase domain protein"/>
    <property type="match status" value="1"/>
</dbReference>
<dbReference type="Pfam" id="PF02743">
    <property type="entry name" value="dCache_1"/>
    <property type="match status" value="1"/>
</dbReference>
<evidence type="ECO:0000256" key="5">
    <source>
        <dbReference type="ARBA" id="ARBA00023136"/>
    </source>
</evidence>
<comment type="subcellular location">
    <subcellularLocation>
        <location evidence="1">Cell membrane</location>
        <topology evidence="1">Multi-pass membrane protein</topology>
    </subcellularLocation>
</comment>
<dbReference type="RefSeq" id="WP_154117662.1">
    <property type="nucleotide sequence ID" value="NZ_WJXB01000002.1"/>
</dbReference>
<dbReference type="PANTHER" id="PTHR45138:SF9">
    <property type="entry name" value="DIGUANYLATE CYCLASE DGCM-RELATED"/>
    <property type="match status" value="1"/>
</dbReference>
<dbReference type="PANTHER" id="PTHR45138">
    <property type="entry name" value="REGULATORY COMPONENTS OF SENSORY TRANSDUCTION SYSTEM"/>
    <property type="match status" value="1"/>
</dbReference>
<dbReference type="InterPro" id="IPR050469">
    <property type="entry name" value="Diguanylate_Cyclase"/>
</dbReference>